<keyword evidence="8" id="KW-1185">Reference proteome</keyword>
<comment type="caution">
    <text evidence="7">The sequence shown here is derived from an EMBL/GenBank/DDBJ whole genome shotgun (WGS) entry which is preliminary data.</text>
</comment>
<name>A0A8H5HJ45_9AGAR</name>
<comment type="subunit">
    <text evidence="5">Supercomplex made of cofactors A to E. Cofactors A and D function by capturing and stabilizing tubulin in a quasi-native conformation. Cofactor E binds to the cofactor D-tubulin complex; interaction with cofactor C then causes the release of tubulin polypeptides that are committed to the native state.</text>
</comment>
<dbReference type="PROSITE" id="PS51329">
    <property type="entry name" value="C_CAP_COFACTOR_C"/>
    <property type="match status" value="1"/>
</dbReference>
<evidence type="ECO:0000256" key="3">
    <source>
        <dbReference type="ARBA" id="ARBA00022490"/>
    </source>
</evidence>
<accession>A0A8H5HJ45</accession>
<dbReference type="PANTHER" id="PTHR15139:SF0">
    <property type="entry name" value="TUBULIN-SPECIFIC CHAPERONE C"/>
    <property type="match status" value="1"/>
</dbReference>
<evidence type="ECO:0000313" key="8">
    <source>
        <dbReference type="Proteomes" id="UP000565441"/>
    </source>
</evidence>
<evidence type="ECO:0000313" key="7">
    <source>
        <dbReference type="EMBL" id="KAF5384269.1"/>
    </source>
</evidence>
<reference evidence="7 8" key="1">
    <citation type="journal article" date="2020" name="ISME J.">
        <title>Uncovering the hidden diversity of litter-decomposition mechanisms in mushroom-forming fungi.</title>
        <authorList>
            <person name="Floudas D."/>
            <person name="Bentzer J."/>
            <person name="Ahren D."/>
            <person name="Johansson T."/>
            <person name="Persson P."/>
            <person name="Tunlid A."/>
        </authorList>
    </citation>
    <scope>NUCLEOTIDE SEQUENCE [LARGE SCALE GENOMIC DNA]</scope>
    <source>
        <strain evidence="7 8">CBS 661.87</strain>
    </source>
</reference>
<dbReference type="GO" id="GO:0007021">
    <property type="term" value="P:tubulin complex assembly"/>
    <property type="evidence" value="ECO:0007669"/>
    <property type="project" value="TreeGrafter"/>
</dbReference>
<proteinExistence type="inferred from homology"/>
<dbReference type="Gene3D" id="2.160.20.70">
    <property type="match status" value="1"/>
</dbReference>
<sequence>MSCQTTRLLFHPDMSDLAWSFAQTFSTQFQTSRSDLESRVDLAKSSNSFSEASLQELSIELAKLTKSLAGATGYLPSYDQRQFEEQLKALEKSLSELRGNTRPRSKFAFKRKAAVPPSVASISPRGTRTAVVAPGLQAPTTHLSLSSRSYELLTLESLPRSSSQEDLAIYNLDHCIVDLLSPVQSDDAVQTSYPRLDISALHVRNLTDTVLLLPAIDGSVLIHDLTRCTIVIGCHQFRMHTSRNVDVYLTITSNPVIEHCSDIRFGGYPKILLDNRPSEQFSVMDFSHIRSTPSPNWSVLHEDRVTPLWPWPLTSQDEVLNGVRERILPE</sequence>
<gene>
    <name evidence="7" type="ORF">D9615_003298</name>
</gene>
<dbReference type="InterPro" id="IPR038397">
    <property type="entry name" value="TBCC_N_sf"/>
</dbReference>
<dbReference type="InterPro" id="IPR012945">
    <property type="entry name" value="Tubulin-bd_cofactor_C_dom"/>
</dbReference>
<keyword evidence="4" id="KW-0007">Acetylation</keyword>
<dbReference type="Pfam" id="PF16752">
    <property type="entry name" value="TBCC_N"/>
    <property type="match status" value="1"/>
</dbReference>
<evidence type="ECO:0000256" key="5">
    <source>
        <dbReference type="ARBA" id="ARBA00026055"/>
    </source>
</evidence>
<protein>
    <recommendedName>
        <fullName evidence="6">C-CAP/cofactor C-like domain-containing protein</fullName>
    </recommendedName>
</protein>
<comment type="subcellular location">
    <subcellularLocation>
        <location evidence="1">Cytoplasm</location>
    </subcellularLocation>
</comment>
<dbReference type="GO" id="GO:0015631">
    <property type="term" value="F:tubulin binding"/>
    <property type="evidence" value="ECO:0007669"/>
    <property type="project" value="InterPro"/>
</dbReference>
<organism evidence="7 8">
    <name type="scientific">Tricholomella constricta</name>
    <dbReference type="NCBI Taxonomy" id="117010"/>
    <lineage>
        <taxon>Eukaryota</taxon>
        <taxon>Fungi</taxon>
        <taxon>Dikarya</taxon>
        <taxon>Basidiomycota</taxon>
        <taxon>Agaricomycotina</taxon>
        <taxon>Agaricomycetes</taxon>
        <taxon>Agaricomycetidae</taxon>
        <taxon>Agaricales</taxon>
        <taxon>Tricholomatineae</taxon>
        <taxon>Lyophyllaceae</taxon>
        <taxon>Tricholomella</taxon>
    </lineage>
</organism>
<feature type="domain" description="C-CAP/cofactor C-like" evidence="6">
    <location>
        <begin position="117"/>
        <end position="283"/>
    </location>
</feature>
<dbReference type="PANTHER" id="PTHR15139">
    <property type="entry name" value="TUBULIN FOLDING COFACTOR C"/>
    <property type="match status" value="1"/>
</dbReference>
<dbReference type="GO" id="GO:0005737">
    <property type="term" value="C:cytoplasm"/>
    <property type="evidence" value="ECO:0007669"/>
    <property type="project" value="UniProtKB-SubCell"/>
</dbReference>
<evidence type="ECO:0000259" key="6">
    <source>
        <dbReference type="PROSITE" id="PS51329"/>
    </source>
</evidence>
<dbReference type="InterPro" id="IPR031925">
    <property type="entry name" value="TBCC_N"/>
</dbReference>
<dbReference type="EMBL" id="JAACJP010000005">
    <property type="protein sequence ID" value="KAF5384269.1"/>
    <property type="molecule type" value="Genomic_DNA"/>
</dbReference>
<dbReference type="OrthoDB" id="194775at2759"/>
<keyword evidence="3" id="KW-0963">Cytoplasm</keyword>
<dbReference type="Gene3D" id="1.20.58.1250">
    <property type="entry name" value="Tubulin Binding Cofactor C, N-terminal domain"/>
    <property type="match status" value="1"/>
</dbReference>
<comment type="similarity">
    <text evidence="2">Belongs to the TBCC family.</text>
</comment>
<evidence type="ECO:0000256" key="1">
    <source>
        <dbReference type="ARBA" id="ARBA00004496"/>
    </source>
</evidence>
<dbReference type="Pfam" id="PF07986">
    <property type="entry name" value="TBCC"/>
    <property type="match status" value="1"/>
</dbReference>
<dbReference type="InterPro" id="IPR016098">
    <property type="entry name" value="CAP/MinC_C"/>
</dbReference>
<dbReference type="AlphaFoldDB" id="A0A8H5HJ45"/>
<evidence type="ECO:0000256" key="2">
    <source>
        <dbReference type="ARBA" id="ARBA00008848"/>
    </source>
</evidence>
<dbReference type="GO" id="GO:0007023">
    <property type="term" value="P:post-chaperonin tubulin folding pathway"/>
    <property type="evidence" value="ECO:0007669"/>
    <property type="project" value="InterPro"/>
</dbReference>
<dbReference type="InterPro" id="IPR017901">
    <property type="entry name" value="C-CAP_CF_C-like"/>
</dbReference>
<dbReference type="InterPro" id="IPR027684">
    <property type="entry name" value="TBCC"/>
</dbReference>
<dbReference type="Proteomes" id="UP000565441">
    <property type="component" value="Unassembled WGS sequence"/>
</dbReference>
<evidence type="ECO:0000256" key="4">
    <source>
        <dbReference type="ARBA" id="ARBA00022990"/>
    </source>
</evidence>